<evidence type="ECO:0000313" key="2">
    <source>
        <dbReference type="EMBL" id="CEK96450.1"/>
    </source>
</evidence>
<accession>A0A0B7BWE1</accession>
<feature type="non-terminal residue" evidence="2">
    <location>
        <position position="1"/>
    </location>
</feature>
<organism evidence="2">
    <name type="scientific">Arion vulgaris</name>
    <dbReference type="NCBI Taxonomy" id="1028688"/>
    <lineage>
        <taxon>Eukaryota</taxon>
        <taxon>Metazoa</taxon>
        <taxon>Spiralia</taxon>
        <taxon>Lophotrochozoa</taxon>
        <taxon>Mollusca</taxon>
        <taxon>Gastropoda</taxon>
        <taxon>Heterobranchia</taxon>
        <taxon>Euthyneura</taxon>
        <taxon>Panpulmonata</taxon>
        <taxon>Eupulmonata</taxon>
        <taxon>Stylommatophora</taxon>
        <taxon>Helicina</taxon>
        <taxon>Arionoidea</taxon>
        <taxon>Arionidae</taxon>
        <taxon>Arion</taxon>
    </lineage>
</organism>
<proteinExistence type="predicted"/>
<feature type="compositionally biased region" description="Polar residues" evidence="1">
    <location>
        <begin position="108"/>
        <end position="124"/>
    </location>
</feature>
<dbReference type="AlphaFoldDB" id="A0A0B7BWE1"/>
<gene>
    <name evidence="2" type="primary">ORF212127</name>
</gene>
<sequence>TDGTMMTQSSPSSLTTSVCTYDEPLDMTSPLTASRHGDTNNMLVLKNQQISKPLSESFRKDLHISTYPDNSHALFTQPPPAHDSVLNQTHSCMYPSQSLASPHLPTTFGPNSTANSRSTSSHAFQRSPVFTVPGSFSTPSPPSSNTEHHYPHRSVDLDEMEDDSVQIIDEDDDTLLGRPRSQSFSFANKRRLTRSNLYRLLTEAQNDSAKHQ</sequence>
<evidence type="ECO:0000256" key="1">
    <source>
        <dbReference type="SAM" id="MobiDB-lite"/>
    </source>
</evidence>
<protein>
    <submittedName>
        <fullName evidence="2">Uncharacterized protein</fullName>
    </submittedName>
</protein>
<feature type="region of interest" description="Disordered" evidence="1">
    <location>
        <begin position="103"/>
        <end position="151"/>
    </location>
</feature>
<reference evidence="2" key="1">
    <citation type="submission" date="2014-12" db="EMBL/GenBank/DDBJ databases">
        <title>Insight into the proteome of Arion vulgaris.</title>
        <authorList>
            <person name="Aradska J."/>
            <person name="Bulat T."/>
            <person name="Smidak R."/>
            <person name="Sarate P."/>
            <person name="Gangsoo J."/>
            <person name="Sialana F."/>
            <person name="Bilban M."/>
            <person name="Lubec G."/>
        </authorList>
    </citation>
    <scope>NUCLEOTIDE SEQUENCE</scope>
    <source>
        <tissue evidence="2">Skin</tissue>
    </source>
</reference>
<dbReference type="EMBL" id="HACG01049585">
    <property type="protein sequence ID" value="CEK96450.1"/>
    <property type="molecule type" value="Transcribed_RNA"/>
</dbReference>
<name>A0A0B7BWE1_9EUPU</name>